<dbReference type="Proteomes" id="UP001236507">
    <property type="component" value="Unassembled WGS sequence"/>
</dbReference>
<dbReference type="EMBL" id="JASHIF010000018">
    <property type="protein sequence ID" value="MDI9861171.1"/>
    <property type="molecule type" value="Genomic_DNA"/>
</dbReference>
<keyword evidence="4" id="KW-1185">Reference proteome</keyword>
<dbReference type="Pfam" id="PF21209">
    <property type="entry name" value="Bac_rhamnosid-like_N"/>
    <property type="match status" value="1"/>
</dbReference>
<dbReference type="InterPro" id="IPR048932">
    <property type="entry name" value="Rhamnosid-like_N_bacteroidetes"/>
</dbReference>
<feature type="domain" description="Alpha-L-rhamnosidase six-hairpin glycosidase" evidence="1">
    <location>
        <begin position="297"/>
        <end position="630"/>
    </location>
</feature>
<dbReference type="RefSeq" id="WP_283345662.1">
    <property type="nucleotide sequence ID" value="NZ_JASHIF010000018.1"/>
</dbReference>
<dbReference type="Pfam" id="PF17389">
    <property type="entry name" value="Bac_rhamnosid6H"/>
    <property type="match status" value="1"/>
</dbReference>
<evidence type="ECO:0000313" key="4">
    <source>
        <dbReference type="Proteomes" id="UP001236507"/>
    </source>
</evidence>
<name>A0ABT6YC64_9BACT</name>
<dbReference type="PANTHER" id="PTHR34987">
    <property type="entry name" value="C, PUTATIVE (AFU_ORTHOLOGUE AFUA_3G02880)-RELATED"/>
    <property type="match status" value="1"/>
</dbReference>
<proteinExistence type="predicted"/>
<accession>A0ABT6YC64</accession>
<feature type="domain" description="Alpha-rhamnosidase-like N-terminal" evidence="2">
    <location>
        <begin position="72"/>
        <end position="275"/>
    </location>
</feature>
<dbReference type="SUPFAM" id="SSF48208">
    <property type="entry name" value="Six-hairpin glycosidases"/>
    <property type="match status" value="1"/>
</dbReference>
<dbReference type="InterPro" id="IPR012341">
    <property type="entry name" value="6hp_glycosidase-like_sf"/>
</dbReference>
<dbReference type="Gene3D" id="1.50.10.10">
    <property type="match status" value="1"/>
</dbReference>
<evidence type="ECO:0000259" key="2">
    <source>
        <dbReference type="Pfam" id="PF21209"/>
    </source>
</evidence>
<evidence type="ECO:0000259" key="1">
    <source>
        <dbReference type="Pfam" id="PF17389"/>
    </source>
</evidence>
<evidence type="ECO:0000313" key="3">
    <source>
        <dbReference type="EMBL" id="MDI9861171.1"/>
    </source>
</evidence>
<dbReference type="Gene3D" id="2.60.120.260">
    <property type="entry name" value="Galactose-binding domain-like"/>
    <property type="match status" value="2"/>
</dbReference>
<organism evidence="3 4">
    <name type="scientific">Flectobacillus roseus</name>
    <dbReference type="NCBI Taxonomy" id="502259"/>
    <lineage>
        <taxon>Bacteria</taxon>
        <taxon>Pseudomonadati</taxon>
        <taxon>Bacteroidota</taxon>
        <taxon>Cytophagia</taxon>
        <taxon>Cytophagales</taxon>
        <taxon>Flectobacillaceae</taxon>
        <taxon>Flectobacillus</taxon>
    </lineage>
</organism>
<reference evidence="3 4" key="1">
    <citation type="submission" date="2023-05" db="EMBL/GenBank/DDBJ databases">
        <title>Novel species of genus Flectobacillus isolated from stream in China.</title>
        <authorList>
            <person name="Lu H."/>
        </authorList>
    </citation>
    <scope>NUCLEOTIDE SEQUENCE [LARGE SCALE GENOMIC DNA]</scope>
    <source>
        <strain evidence="3 4">KCTC 42575</strain>
    </source>
</reference>
<protein>
    <submittedName>
        <fullName evidence="3">Alpha-rhamnosidase</fullName>
    </submittedName>
</protein>
<sequence length="728" mass="83750">MKRFFYKSLLQSQLILGLWLFSAGLSLAQQATWIWYPGDFEIWLGNKMQNRRTERGVFFPPFWKLDSHYNLIDFHKSFTLNAPEEVSIFVEGQYNVKIDGKAITGYPKKITMPAGKHKLSLKVFCQDRVPAIFIQGKNVVSDNSWLVTFEDKEWIDETGKASDQSGTTWLNAGSWNFNTPAQAPSKFSLATKTQKPVKVETLKEGMIIDFGKETFGFVQLKGLKGIGKVEIFYGESKEEALDTEHCETLDQLTINQDIAKDSTMELTKAFRYIFIKKSPAVSFKEVSMLYEYMPEKERGSFRCSDEQINQIYDVAKYTFQLNTREFFIDGIKRDRWIWSGDAYQSYLMNYYSFFDSPAVTRTLLALRGKDPVTSHINTIMDYTFYWFLGIYDYYLYTGDKTFIQQFYPRMQTLMEYCLSRRNKDGMMEGLSGDWVFIDWAEGLSKKGAVSFEQLLLTRSLETMTLCANIADDTKGATRYKQIGEELKAKFFNTYWNENKHAFVHSQVDGKQTDNVTRYSNMFAIFFNYLDDAKKQGIKNHVLLNDNIQKITTPYMRFYELEALCALGEQKFVLDEMKSYWGGMLKLGATSFWEEYNPAKSGAEHYAMYGRPFGKSLCHAWGASPIYLLGKYYLGVKPTSPAYEQYEITPELGGLAWMEGSVPTPKGDVKLYCSKESIKITGTNDGVGKLKFKSQTTPTCAQGSIQSVGNQWYELSIPKGQTIEVKYQQ</sequence>
<comment type="caution">
    <text evidence="3">The sequence shown here is derived from an EMBL/GenBank/DDBJ whole genome shotgun (WGS) entry which is preliminary data.</text>
</comment>
<dbReference type="PANTHER" id="PTHR34987:SF6">
    <property type="entry name" value="ALPHA-L-RHAMNOSIDASE SIX-HAIRPIN GLYCOSIDASE DOMAIN-CONTAINING PROTEIN"/>
    <property type="match status" value="1"/>
</dbReference>
<dbReference type="Gene3D" id="2.60.420.10">
    <property type="entry name" value="Maltose phosphorylase, domain 3"/>
    <property type="match status" value="1"/>
</dbReference>
<dbReference type="InterPro" id="IPR008928">
    <property type="entry name" value="6-hairpin_glycosidase_sf"/>
</dbReference>
<dbReference type="InterPro" id="IPR035396">
    <property type="entry name" value="Bac_rhamnosid6H"/>
</dbReference>
<gene>
    <name evidence="3" type="ORF">QM524_18280</name>
</gene>